<name>A0ABW9VHS3_9BURK</name>
<evidence type="ECO:0000313" key="4">
    <source>
        <dbReference type="EMBL" id="MYM38200.1"/>
    </source>
</evidence>
<dbReference type="PROSITE" id="PS51257">
    <property type="entry name" value="PROKAR_LIPOPROTEIN"/>
    <property type="match status" value="1"/>
</dbReference>
<proteinExistence type="predicted"/>
<evidence type="ECO:0000313" key="5">
    <source>
        <dbReference type="Proteomes" id="UP000478090"/>
    </source>
</evidence>
<keyword evidence="5" id="KW-1185">Reference proteome</keyword>
<evidence type="ECO:0000259" key="3">
    <source>
        <dbReference type="Pfam" id="PF05433"/>
    </source>
</evidence>
<evidence type="ECO:0000256" key="2">
    <source>
        <dbReference type="ARBA" id="ARBA00023136"/>
    </source>
</evidence>
<dbReference type="EMBL" id="WWCM01000001">
    <property type="protein sequence ID" value="MYM38200.1"/>
    <property type="molecule type" value="Genomic_DNA"/>
</dbReference>
<reference evidence="4 5" key="1">
    <citation type="submission" date="2019-12" db="EMBL/GenBank/DDBJ databases">
        <title>Novel species isolated from a subtropical stream in China.</title>
        <authorList>
            <person name="Lu H."/>
        </authorList>
    </citation>
    <scope>NUCLEOTIDE SEQUENCE [LARGE SCALE GENOMIC DNA]</scope>
    <source>
        <strain evidence="4 5">CY13W</strain>
    </source>
</reference>
<dbReference type="Pfam" id="PF05433">
    <property type="entry name" value="Rick_17kDa_Anti"/>
    <property type="match status" value="1"/>
</dbReference>
<dbReference type="RefSeq" id="WP_161037583.1">
    <property type="nucleotide sequence ID" value="NZ_WWCM01000001.1"/>
</dbReference>
<feature type="domain" description="Glycine zipper 2TM" evidence="3">
    <location>
        <begin position="61"/>
        <end position="101"/>
    </location>
</feature>
<comment type="caution">
    <text evidence="4">The sequence shown here is derived from an EMBL/GenBank/DDBJ whole genome shotgun (WGS) entry which is preliminary data.</text>
</comment>
<protein>
    <submittedName>
        <fullName evidence="4">Glycine zipper 2TM domain-containing protein</fullName>
    </submittedName>
</protein>
<accession>A0ABW9VHS3</accession>
<sequence length="150" mass="15552">MRTMTTTISVLLASAALLGGCASNRPPAQQGYYSNPAESASFGTIDAIKMVAVNDSNSGTGAVAGGVVGALLGNQVGSGSGRTAATVAGAVGGALVGNNIESQRKAQSRQQYQISVRMDNGDYRIINQDVLDDLRVGNRVRLIDGRVYRY</sequence>
<dbReference type="PANTHER" id="PTHR35603">
    <property type="match status" value="1"/>
</dbReference>
<organism evidence="4 5">
    <name type="scientific">Duganella qianjiadongensis</name>
    <dbReference type="NCBI Taxonomy" id="2692176"/>
    <lineage>
        <taxon>Bacteria</taxon>
        <taxon>Pseudomonadati</taxon>
        <taxon>Pseudomonadota</taxon>
        <taxon>Betaproteobacteria</taxon>
        <taxon>Burkholderiales</taxon>
        <taxon>Oxalobacteraceae</taxon>
        <taxon>Telluria group</taxon>
        <taxon>Duganella</taxon>
    </lineage>
</organism>
<dbReference type="InterPro" id="IPR051407">
    <property type="entry name" value="Bact_OM_lipoprot/Surf_antigen"/>
</dbReference>
<gene>
    <name evidence="4" type="ORF">GTP27_02550</name>
</gene>
<comment type="subcellular location">
    <subcellularLocation>
        <location evidence="1">Membrane</location>
    </subcellularLocation>
</comment>
<dbReference type="Proteomes" id="UP000478090">
    <property type="component" value="Unassembled WGS sequence"/>
</dbReference>
<dbReference type="PANTHER" id="PTHR35603:SF2">
    <property type="entry name" value="OUTER MEMBRANE LIPOPROTEIN"/>
    <property type="match status" value="1"/>
</dbReference>
<dbReference type="InterPro" id="IPR008816">
    <property type="entry name" value="Gly_zipper_2TM_dom"/>
</dbReference>
<evidence type="ECO:0000256" key="1">
    <source>
        <dbReference type="ARBA" id="ARBA00004370"/>
    </source>
</evidence>
<keyword evidence="2" id="KW-0472">Membrane</keyword>